<dbReference type="PROSITE" id="PS51257">
    <property type="entry name" value="PROKAR_LIPOPROTEIN"/>
    <property type="match status" value="1"/>
</dbReference>
<feature type="compositionally biased region" description="Basic and acidic residues" evidence="1">
    <location>
        <begin position="153"/>
        <end position="165"/>
    </location>
</feature>
<sequence>MCFVERTLQSTGKRSSLPHLGSSQACLFERDYKHTTVLDVESVKPSAVTPIVSVGYLGASQLNTTYAEFPGNASFVRCIAVFMVTCSVDASLVGEVLQGFSDERIPKTLSPFNSWPQDTAIFSYQSEPSQAQDPLHRTIRTRRFRPHKHFDSFRQHGDSCRDEKPYSPGPGPISNLSTDFRVPSRKSWMCETIVVHHRCGHEDTKGASACFKEPKSFEDKNNERVAGLKGMPALLPWCSFQSSLTARSIRLCPDCRKERRREARESRPAFGNLEQAWRWWKEWRSSEAEEEREERLREEAETHVLFFEKNPPSAALDHLHLHPTSSHPPSQYTAPTSII</sequence>
<evidence type="ECO:0000313" key="2">
    <source>
        <dbReference type="EMBL" id="PMD25368.1"/>
    </source>
</evidence>
<protein>
    <submittedName>
        <fullName evidence="2">Uncharacterized protein</fullName>
    </submittedName>
</protein>
<organism evidence="2 3">
    <name type="scientific">Hyaloscypha hepaticicola</name>
    <dbReference type="NCBI Taxonomy" id="2082293"/>
    <lineage>
        <taxon>Eukaryota</taxon>
        <taxon>Fungi</taxon>
        <taxon>Dikarya</taxon>
        <taxon>Ascomycota</taxon>
        <taxon>Pezizomycotina</taxon>
        <taxon>Leotiomycetes</taxon>
        <taxon>Helotiales</taxon>
        <taxon>Hyaloscyphaceae</taxon>
        <taxon>Hyaloscypha</taxon>
    </lineage>
</organism>
<feature type="region of interest" description="Disordered" evidence="1">
    <location>
        <begin position="153"/>
        <end position="176"/>
    </location>
</feature>
<evidence type="ECO:0000313" key="3">
    <source>
        <dbReference type="Proteomes" id="UP000235672"/>
    </source>
</evidence>
<accession>A0A2J6QGL9</accession>
<reference evidence="2 3" key="1">
    <citation type="submission" date="2016-05" db="EMBL/GenBank/DDBJ databases">
        <title>A degradative enzymes factory behind the ericoid mycorrhizal symbiosis.</title>
        <authorList>
            <consortium name="DOE Joint Genome Institute"/>
            <person name="Martino E."/>
            <person name="Morin E."/>
            <person name="Grelet G."/>
            <person name="Kuo A."/>
            <person name="Kohler A."/>
            <person name="Daghino S."/>
            <person name="Barry K."/>
            <person name="Choi C."/>
            <person name="Cichocki N."/>
            <person name="Clum A."/>
            <person name="Copeland A."/>
            <person name="Hainaut M."/>
            <person name="Haridas S."/>
            <person name="Labutti K."/>
            <person name="Lindquist E."/>
            <person name="Lipzen A."/>
            <person name="Khouja H.-R."/>
            <person name="Murat C."/>
            <person name="Ohm R."/>
            <person name="Olson A."/>
            <person name="Spatafora J."/>
            <person name="Veneault-Fourrey C."/>
            <person name="Henrissat B."/>
            <person name="Grigoriev I."/>
            <person name="Martin F."/>
            <person name="Perotto S."/>
        </authorList>
    </citation>
    <scope>NUCLEOTIDE SEQUENCE [LARGE SCALE GENOMIC DNA]</scope>
    <source>
        <strain evidence="2 3">UAMH 7357</strain>
    </source>
</reference>
<dbReference type="Proteomes" id="UP000235672">
    <property type="component" value="Unassembled WGS sequence"/>
</dbReference>
<dbReference type="OrthoDB" id="10397634at2759"/>
<evidence type="ECO:0000256" key="1">
    <source>
        <dbReference type="SAM" id="MobiDB-lite"/>
    </source>
</evidence>
<dbReference type="AlphaFoldDB" id="A0A2J6QGL9"/>
<dbReference type="EMBL" id="KZ613470">
    <property type="protein sequence ID" value="PMD25368.1"/>
    <property type="molecule type" value="Genomic_DNA"/>
</dbReference>
<gene>
    <name evidence="2" type="ORF">NA56DRAFT_699291</name>
</gene>
<name>A0A2J6QGL9_9HELO</name>
<keyword evidence="3" id="KW-1185">Reference proteome</keyword>
<proteinExistence type="predicted"/>